<keyword evidence="3" id="KW-0028">Amino-acid biosynthesis</keyword>
<dbReference type="PIRSF" id="PIRSF000495">
    <property type="entry name" value="Amidotransf_hisH"/>
    <property type="match status" value="1"/>
</dbReference>
<evidence type="ECO:0000256" key="4">
    <source>
        <dbReference type="ARBA" id="ARBA00022801"/>
    </source>
</evidence>
<dbReference type="InterPro" id="IPR010139">
    <property type="entry name" value="Imidazole-glycPsynth_HisH"/>
</dbReference>
<dbReference type="InterPro" id="IPR017926">
    <property type="entry name" value="GATASE"/>
</dbReference>
<name>A0A0F9TM84_9ZZZZ</name>
<proteinExistence type="predicted"/>
<dbReference type="AlphaFoldDB" id="A0A0F9TM84"/>
<dbReference type="PANTHER" id="PTHR42701:SF1">
    <property type="entry name" value="IMIDAZOLE GLYCEROL PHOSPHATE SYNTHASE SUBUNIT HISH"/>
    <property type="match status" value="1"/>
</dbReference>
<evidence type="ECO:0000256" key="2">
    <source>
        <dbReference type="ARBA" id="ARBA00011152"/>
    </source>
</evidence>
<evidence type="ECO:0000313" key="11">
    <source>
        <dbReference type="EMBL" id="KKN42528.1"/>
    </source>
</evidence>
<dbReference type="GO" id="GO:0016829">
    <property type="term" value="F:lyase activity"/>
    <property type="evidence" value="ECO:0007669"/>
    <property type="project" value="UniProtKB-KW"/>
</dbReference>
<dbReference type="UniPathway" id="UPA00031">
    <property type="reaction ID" value="UER00010"/>
</dbReference>
<keyword evidence="5" id="KW-0315">Glutamine amidotransferase</keyword>
<accession>A0A0F9TM84</accession>
<dbReference type="InterPro" id="IPR029062">
    <property type="entry name" value="Class_I_gatase-like"/>
</dbReference>
<dbReference type="GO" id="GO:0000105">
    <property type="term" value="P:L-histidine biosynthetic process"/>
    <property type="evidence" value="ECO:0007669"/>
    <property type="project" value="UniProtKB-UniPathway"/>
</dbReference>
<keyword evidence="4" id="KW-0378">Hydrolase</keyword>
<dbReference type="PROSITE" id="PS51273">
    <property type="entry name" value="GATASE_TYPE_1"/>
    <property type="match status" value="1"/>
</dbReference>
<evidence type="ECO:0000256" key="7">
    <source>
        <dbReference type="ARBA" id="ARBA00023239"/>
    </source>
</evidence>
<dbReference type="GO" id="GO:0004359">
    <property type="term" value="F:glutaminase activity"/>
    <property type="evidence" value="ECO:0007669"/>
    <property type="project" value="UniProtKB-EC"/>
</dbReference>
<gene>
    <name evidence="11" type="ORF">LCGC14_0712510</name>
</gene>
<organism evidence="11">
    <name type="scientific">marine sediment metagenome</name>
    <dbReference type="NCBI Taxonomy" id="412755"/>
    <lineage>
        <taxon>unclassified sequences</taxon>
        <taxon>metagenomes</taxon>
        <taxon>ecological metagenomes</taxon>
    </lineage>
</organism>
<evidence type="ECO:0000256" key="8">
    <source>
        <dbReference type="ARBA" id="ARBA00047838"/>
    </source>
</evidence>
<evidence type="ECO:0000256" key="3">
    <source>
        <dbReference type="ARBA" id="ARBA00022605"/>
    </source>
</evidence>
<comment type="catalytic activity">
    <reaction evidence="9">
        <text>L-glutamine + H2O = L-glutamate + NH4(+)</text>
        <dbReference type="Rhea" id="RHEA:15889"/>
        <dbReference type="ChEBI" id="CHEBI:15377"/>
        <dbReference type="ChEBI" id="CHEBI:28938"/>
        <dbReference type="ChEBI" id="CHEBI:29985"/>
        <dbReference type="ChEBI" id="CHEBI:58359"/>
        <dbReference type="EC" id="3.5.1.2"/>
    </reaction>
</comment>
<evidence type="ECO:0000256" key="9">
    <source>
        <dbReference type="ARBA" id="ARBA00049534"/>
    </source>
</evidence>
<dbReference type="NCBIfam" id="TIGR01855">
    <property type="entry name" value="IMP_synth_hisH"/>
    <property type="match status" value="1"/>
</dbReference>
<feature type="domain" description="Glutamine amidotransferase" evidence="10">
    <location>
        <begin position="3"/>
        <end position="160"/>
    </location>
</feature>
<comment type="caution">
    <text evidence="11">The sequence shown here is derived from an EMBL/GenBank/DDBJ whole genome shotgun (WGS) entry which is preliminary data.</text>
</comment>
<evidence type="ECO:0000256" key="6">
    <source>
        <dbReference type="ARBA" id="ARBA00023102"/>
    </source>
</evidence>
<dbReference type="Pfam" id="PF00117">
    <property type="entry name" value="GATase"/>
    <property type="match status" value="1"/>
</dbReference>
<evidence type="ECO:0000256" key="5">
    <source>
        <dbReference type="ARBA" id="ARBA00022962"/>
    </source>
</evidence>
<evidence type="ECO:0000259" key="10">
    <source>
        <dbReference type="Pfam" id="PF00117"/>
    </source>
</evidence>
<comment type="pathway">
    <text evidence="1">Amino-acid biosynthesis; L-histidine biosynthesis; L-histidine from 5-phospho-alpha-D-ribose 1-diphosphate: step 5/9.</text>
</comment>
<sequence>NSDVIVLGGVGNFKTAVKRLKTLNLWDTINEEVLDNKKPVLGICLGMQLFADVSYEDGKTEGFGWIEGEVEKIPNKDVRVPHIGWNIVKPVDVSLFTGMLYSYFYYMHSYHFVPDDKSVVIAYTPYGNLNIVASVRKDNIIGVQFHPEKSQRDGLRLFKNILEDIR</sequence>
<dbReference type="Gene3D" id="3.40.50.880">
    <property type="match status" value="1"/>
</dbReference>
<reference evidence="11" key="1">
    <citation type="journal article" date="2015" name="Nature">
        <title>Complex archaea that bridge the gap between prokaryotes and eukaryotes.</title>
        <authorList>
            <person name="Spang A."/>
            <person name="Saw J.H."/>
            <person name="Jorgensen S.L."/>
            <person name="Zaremba-Niedzwiedzka K."/>
            <person name="Martijn J."/>
            <person name="Lind A.E."/>
            <person name="van Eijk R."/>
            <person name="Schleper C."/>
            <person name="Guy L."/>
            <person name="Ettema T.J."/>
        </authorList>
    </citation>
    <scope>NUCLEOTIDE SEQUENCE</scope>
</reference>
<dbReference type="EMBL" id="LAZR01001575">
    <property type="protein sequence ID" value="KKN42528.1"/>
    <property type="molecule type" value="Genomic_DNA"/>
</dbReference>
<keyword evidence="6" id="KW-0368">Histidine biosynthesis</keyword>
<feature type="non-terminal residue" evidence="11">
    <location>
        <position position="1"/>
    </location>
</feature>
<dbReference type="SUPFAM" id="SSF52317">
    <property type="entry name" value="Class I glutamine amidotransferase-like"/>
    <property type="match status" value="1"/>
</dbReference>
<comment type="subunit">
    <text evidence="2">Heterodimer of HisH and HisF.</text>
</comment>
<evidence type="ECO:0000256" key="1">
    <source>
        <dbReference type="ARBA" id="ARBA00005091"/>
    </source>
</evidence>
<keyword evidence="7" id="KW-0456">Lyase</keyword>
<dbReference type="GO" id="GO:0000107">
    <property type="term" value="F:imidazoleglycerol-phosphate synthase activity"/>
    <property type="evidence" value="ECO:0007669"/>
    <property type="project" value="TreeGrafter"/>
</dbReference>
<protein>
    <recommendedName>
        <fullName evidence="10">Glutamine amidotransferase domain-containing protein</fullName>
    </recommendedName>
</protein>
<comment type="catalytic activity">
    <reaction evidence="8">
        <text>5-[(5-phospho-1-deoxy-D-ribulos-1-ylimino)methylamino]-1-(5-phospho-beta-D-ribosyl)imidazole-4-carboxamide + L-glutamine = D-erythro-1-(imidazol-4-yl)glycerol 3-phosphate + 5-amino-1-(5-phospho-beta-D-ribosyl)imidazole-4-carboxamide + L-glutamate + H(+)</text>
        <dbReference type="Rhea" id="RHEA:24793"/>
        <dbReference type="ChEBI" id="CHEBI:15378"/>
        <dbReference type="ChEBI" id="CHEBI:29985"/>
        <dbReference type="ChEBI" id="CHEBI:58278"/>
        <dbReference type="ChEBI" id="CHEBI:58359"/>
        <dbReference type="ChEBI" id="CHEBI:58475"/>
        <dbReference type="ChEBI" id="CHEBI:58525"/>
        <dbReference type="EC" id="4.3.2.10"/>
    </reaction>
</comment>
<dbReference type="PANTHER" id="PTHR42701">
    <property type="entry name" value="IMIDAZOLE GLYCEROL PHOSPHATE SYNTHASE SUBUNIT HISH"/>
    <property type="match status" value="1"/>
</dbReference>